<evidence type="ECO:0000256" key="1">
    <source>
        <dbReference type="SAM" id="Phobius"/>
    </source>
</evidence>
<protein>
    <submittedName>
        <fullName evidence="2">Uncharacterized protein</fullName>
    </submittedName>
</protein>
<keyword evidence="1" id="KW-0812">Transmembrane</keyword>
<dbReference type="EMBL" id="BAABME010026257">
    <property type="protein sequence ID" value="GAA0173574.1"/>
    <property type="molecule type" value="Genomic_DNA"/>
</dbReference>
<keyword evidence="1" id="KW-0472">Membrane</keyword>
<keyword evidence="3" id="KW-1185">Reference proteome</keyword>
<evidence type="ECO:0000313" key="2">
    <source>
        <dbReference type="EMBL" id="GAA0173574.1"/>
    </source>
</evidence>
<accession>A0AAV3RCP6</accession>
<keyword evidence="1" id="KW-1133">Transmembrane helix</keyword>
<dbReference type="Proteomes" id="UP001454036">
    <property type="component" value="Unassembled WGS sequence"/>
</dbReference>
<organism evidence="2 3">
    <name type="scientific">Lithospermum erythrorhizon</name>
    <name type="common">Purple gromwell</name>
    <name type="synonym">Lithospermum officinale var. erythrorhizon</name>
    <dbReference type="NCBI Taxonomy" id="34254"/>
    <lineage>
        <taxon>Eukaryota</taxon>
        <taxon>Viridiplantae</taxon>
        <taxon>Streptophyta</taxon>
        <taxon>Embryophyta</taxon>
        <taxon>Tracheophyta</taxon>
        <taxon>Spermatophyta</taxon>
        <taxon>Magnoliopsida</taxon>
        <taxon>eudicotyledons</taxon>
        <taxon>Gunneridae</taxon>
        <taxon>Pentapetalae</taxon>
        <taxon>asterids</taxon>
        <taxon>lamiids</taxon>
        <taxon>Boraginales</taxon>
        <taxon>Boraginaceae</taxon>
        <taxon>Boraginoideae</taxon>
        <taxon>Lithospermeae</taxon>
        <taxon>Lithospermum</taxon>
    </lineage>
</organism>
<feature type="transmembrane region" description="Helical" evidence="1">
    <location>
        <begin position="49"/>
        <end position="70"/>
    </location>
</feature>
<dbReference type="AlphaFoldDB" id="A0AAV3RCP6"/>
<comment type="caution">
    <text evidence="2">The sequence shown here is derived from an EMBL/GenBank/DDBJ whole genome shotgun (WGS) entry which is preliminary data.</text>
</comment>
<evidence type="ECO:0000313" key="3">
    <source>
        <dbReference type="Proteomes" id="UP001454036"/>
    </source>
</evidence>
<proteinExistence type="predicted"/>
<name>A0AAV3RCP6_LITER</name>
<sequence length="121" mass="13356">MSVSHKGIFGRIYDTRERGYLSLNGFGVDREFQDRSTLFGCCFMGSSRLRIVCLNGGCVWILILLFVLLLRAKIIYSFSVVVQANSGGCFYRSLMPTEVVCVGRKKGGGVSLSRGSLSRRG</sequence>
<reference evidence="2 3" key="1">
    <citation type="submission" date="2024-01" db="EMBL/GenBank/DDBJ databases">
        <title>The complete chloroplast genome sequence of Lithospermum erythrorhizon: insights into the phylogenetic relationship among Boraginaceae species and the maternal lineages of purple gromwells.</title>
        <authorList>
            <person name="Okada T."/>
            <person name="Watanabe K."/>
        </authorList>
    </citation>
    <scope>NUCLEOTIDE SEQUENCE [LARGE SCALE GENOMIC DNA]</scope>
</reference>
<gene>
    <name evidence="2" type="ORF">LIER_41550</name>
</gene>